<dbReference type="AlphaFoldDB" id="A0A3D9L3X5"/>
<comment type="caution">
    <text evidence="1">The sequence shown here is derived from an EMBL/GenBank/DDBJ whole genome shotgun (WGS) entry which is preliminary data.</text>
</comment>
<dbReference type="OrthoDB" id="1123389at2"/>
<sequence length="142" mass="16225">MKQQYIRLLNNQVEKLSAEDFDLEAWKSSTETVLTRIFGPEDPRIKQIQQLKIDYSSWALRDSNAGYQPIASCKSKGKELLITAIEELETFGVPTSQGQVLEEFFTASEIKILLSEPDQAKAIIRKLKKEDLQQLVLRLLTP</sequence>
<dbReference type="Proteomes" id="UP000256779">
    <property type="component" value="Unassembled WGS sequence"/>
</dbReference>
<organism evidence="1 2">
    <name type="scientific">Marinoscillum furvescens DSM 4134</name>
    <dbReference type="NCBI Taxonomy" id="1122208"/>
    <lineage>
        <taxon>Bacteria</taxon>
        <taxon>Pseudomonadati</taxon>
        <taxon>Bacteroidota</taxon>
        <taxon>Cytophagia</taxon>
        <taxon>Cytophagales</taxon>
        <taxon>Reichenbachiellaceae</taxon>
        <taxon>Marinoscillum</taxon>
    </lineage>
</organism>
<accession>A0A3D9L3X5</accession>
<dbReference type="EMBL" id="QREG01000009">
    <property type="protein sequence ID" value="RED98970.1"/>
    <property type="molecule type" value="Genomic_DNA"/>
</dbReference>
<proteinExistence type="predicted"/>
<dbReference type="RefSeq" id="WP_115868272.1">
    <property type="nucleotide sequence ID" value="NZ_QREG01000009.1"/>
</dbReference>
<evidence type="ECO:0000313" key="1">
    <source>
        <dbReference type="EMBL" id="RED98970.1"/>
    </source>
</evidence>
<keyword evidence="2" id="KW-1185">Reference proteome</keyword>
<evidence type="ECO:0000313" key="2">
    <source>
        <dbReference type="Proteomes" id="UP000256779"/>
    </source>
</evidence>
<gene>
    <name evidence="1" type="ORF">C7460_109162</name>
</gene>
<protein>
    <submittedName>
        <fullName evidence="1">Uncharacterized protein</fullName>
    </submittedName>
</protein>
<reference evidence="1 2" key="1">
    <citation type="submission" date="2018-07" db="EMBL/GenBank/DDBJ databases">
        <title>Genomic Encyclopedia of Type Strains, Phase IV (KMG-IV): sequencing the most valuable type-strain genomes for metagenomic binning, comparative biology and taxonomic classification.</title>
        <authorList>
            <person name="Goeker M."/>
        </authorList>
    </citation>
    <scope>NUCLEOTIDE SEQUENCE [LARGE SCALE GENOMIC DNA]</scope>
    <source>
        <strain evidence="1 2">DSM 4134</strain>
    </source>
</reference>
<name>A0A3D9L3X5_MARFU</name>